<feature type="compositionally biased region" description="Polar residues" evidence="10">
    <location>
        <begin position="96"/>
        <end position="105"/>
    </location>
</feature>
<dbReference type="FunFam" id="4.10.320.30:FF:000001">
    <property type="entry name" value="Myelin transcription factor 1-like, a"/>
    <property type="match status" value="2"/>
</dbReference>
<evidence type="ECO:0000313" key="11">
    <source>
        <dbReference type="EMBL" id="MBY14158.1"/>
    </source>
</evidence>
<name>A0A2S2NAM8_SCHGA</name>
<dbReference type="GO" id="GO:0000978">
    <property type="term" value="F:RNA polymerase II cis-regulatory region sequence-specific DNA binding"/>
    <property type="evidence" value="ECO:0007669"/>
    <property type="project" value="TreeGrafter"/>
</dbReference>
<dbReference type="InterPro" id="IPR002515">
    <property type="entry name" value="Znf_C2H2C"/>
</dbReference>
<dbReference type="Gene3D" id="4.10.320.30">
    <property type="match status" value="2"/>
</dbReference>
<comment type="similarity">
    <text evidence="2">Belongs to the MYT1 family.</text>
</comment>
<dbReference type="PANTHER" id="PTHR10816:SF15">
    <property type="entry name" value="MYELIN TRANSCRIPTION FACTOR 1-LIKE PROTEIN"/>
    <property type="match status" value="1"/>
</dbReference>
<dbReference type="InterPro" id="IPR036060">
    <property type="entry name" value="Znf_C2H2C_sf"/>
</dbReference>
<accession>A0A2S2NAM8</accession>
<dbReference type="GO" id="GO:0000981">
    <property type="term" value="F:DNA-binding transcription factor activity, RNA polymerase II-specific"/>
    <property type="evidence" value="ECO:0007669"/>
    <property type="project" value="TreeGrafter"/>
</dbReference>
<dbReference type="SUPFAM" id="SSF103637">
    <property type="entry name" value="CCHHC domain"/>
    <property type="match status" value="2"/>
</dbReference>
<evidence type="ECO:0000256" key="10">
    <source>
        <dbReference type="SAM" id="MobiDB-lite"/>
    </source>
</evidence>
<dbReference type="PANTHER" id="PTHR10816">
    <property type="entry name" value="MYELIN TRANSCRIPTION FACTOR 1-RELATED"/>
    <property type="match status" value="1"/>
</dbReference>
<feature type="compositionally biased region" description="Polar residues" evidence="10">
    <location>
        <begin position="192"/>
        <end position="205"/>
    </location>
</feature>
<dbReference type="AlphaFoldDB" id="A0A2S2NAM8"/>
<keyword evidence="8" id="KW-0804">Transcription</keyword>
<evidence type="ECO:0000256" key="8">
    <source>
        <dbReference type="ARBA" id="ARBA00023163"/>
    </source>
</evidence>
<evidence type="ECO:0000256" key="6">
    <source>
        <dbReference type="ARBA" id="ARBA00022833"/>
    </source>
</evidence>
<evidence type="ECO:0000256" key="5">
    <source>
        <dbReference type="ARBA" id="ARBA00022771"/>
    </source>
</evidence>
<keyword evidence="9" id="KW-0539">Nucleus</keyword>
<dbReference type="GO" id="GO:0005634">
    <property type="term" value="C:nucleus"/>
    <property type="evidence" value="ECO:0007669"/>
    <property type="project" value="UniProtKB-SubCell"/>
</dbReference>
<dbReference type="Pfam" id="PF01530">
    <property type="entry name" value="zf-C2HC"/>
    <property type="match status" value="2"/>
</dbReference>
<keyword evidence="3" id="KW-0479">Metal-binding</keyword>
<reference evidence="11" key="1">
    <citation type="submission" date="2018-04" db="EMBL/GenBank/DDBJ databases">
        <title>Transcriptome of Schizaphis graminum biotype I.</title>
        <authorList>
            <person name="Scully E.D."/>
            <person name="Geib S.M."/>
            <person name="Palmer N.A."/>
            <person name="Koch K."/>
            <person name="Bradshaw J."/>
            <person name="Heng-Moss T."/>
            <person name="Sarath G."/>
        </authorList>
    </citation>
    <scope>NUCLEOTIDE SEQUENCE</scope>
</reference>
<dbReference type="EMBL" id="GGMR01001539">
    <property type="protein sequence ID" value="MBY14158.1"/>
    <property type="molecule type" value="Transcribed_RNA"/>
</dbReference>
<keyword evidence="6" id="KW-0862">Zinc</keyword>
<proteinExistence type="inferred from homology"/>
<evidence type="ECO:0000256" key="9">
    <source>
        <dbReference type="ARBA" id="ARBA00023242"/>
    </source>
</evidence>
<comment type="subcellular location">
    <subcellularLocation>
        <location evidence="1">Nucleus</location>
    </subcellularLocation>
</comment>
<dbReference type="PROSITE" id="PS51802">
    <property type="entry name" value="ZF_CCHHC"/>
    <property type="match status" value="2"/>
</dbReference>
<feature type="compositionally biased region" description="Basic and acidic residues" evidence="10">
    <location>
        <begin position="118"/>
        <end position="127"/>
    </location>
</feature>
<keyword evidence="4" id="KW-0677">Repeat</keyword>
<evidence type="ECO:0000256" key="7">
    <source>
        <dbReference type="ARBA" id="ARBA00023015"/>
    </source>
</evidence>
<evidence type="ECO:0000256" key="1">
    <source>
        <dbReference type="ARBA" id="ARBA00004123"/>
    </source>
</evidence>
<keyword evidence="7" id="KW-0805">Transcription regulation</keyword>
<keyword evidence="5" id="KW-0863">Zinc-finger</keyword>
<feature type="compositionally biased region" description="Polar residues" evidence="10">
    <location>
        <begin position="69"/>
        <end position="80"/>
    </location>
</feature>
<evidence type="ECO:0000256" key="4">
    <source>
        <dbReference type="ARBA" id="ARBA00022737"/>
    </source>
</evidence>
<sequence length="269" mass="28734">MPEYANGYSTPYSTSAYSCGYSAGAYQQGAPPNGFSQNPCYSMPPPQQDKLSVSSKDDSISVCARSDRSSSQPGISSTHSQELKCPTPGCDGSGHVTGNYSSHRSLSGCPRANKPKSKPRDGQDSEPLRCPIPGCDGSGHATGKFLSHRSASGCPIANRNKMRVLESGGTVEQHKANIAKLQQQQQHHHQQSDQTGCEPSHLNSSSFLHRGAPTLSVCHPSAPNLASGKKPIPANAADSLYHHMYGSKQLHNGNTNLISTTKFPFEWVL</sequence>
<gene>
    <name evidence="11" type="primary">MYT1L_0</name>
    <name evidence="11" type="ORF">g.96726</name>
</gene>
<dbReference type="GO" id="GO:0007399">
    <property type="term" value="P:nervous system development"/>
    <property type="evidence" value="ECO:0007669"/>
    <property type="project" value="UniProtKB-KW"/>
</dbReference>
<feature type="region of interest" description="Disordered" evidence="10">
    <location>
        <begin position="28"/>
        <end position="131"/>
    </location>
</feature>
<evidence type="ECO:0000256" key="2">
    <source>
        <dbReference type="ARBA" id="ARBA00010194"/>
    </source>
</evidence>
<protein>
    <submittedName>
        <fullName evidence="11">Myelin transcription factor 1-like protein</fullName>
    </submittedName>
</protein>
<dbReference type="GO" id="GO:0008270">
    <property type="term" value="F:zinc ion binding"/>
    <property type="evidence" value="ECO:0007669"/>
    <property type="project" value="UniProtKB-KW"/>
</dbReference>
<evidence type="ECO:0000256" key="3">
    <source>
        <dbReference type="ARBA" id="ARBA00022723"/>
    </source>
</evidence>
<feature type="region of interest" description="Disordered" evidence="10">
    <location>
        <begin position="179"/>
        <end position="205"/>
    </location>
</feature>
<organism evidence="11">
    <name type="scientific">Schizaphis graminum</name>
    <name type="common">Green bug aphid</name>
    <dbReference type="NCBI Taxonomy" id="13262"/>
    <lineage>
        <taxon>Eukaryota</taxon>
        <taxon>Metazoa</taxon>
        <taxon>Ecdysozoa</taxon>
        <taxon>Arthropoda</taxon>
        <taxon>Hexapoda</taxon>
        <taxon>Insecta</taxon>
        <taxon>Pterygota</taxon>
        <taxon>Neoptera</taxon>
        <taxon>Paraneoptera</taxon>
        <taxon>Hemiptera</taxon>
        <taxon>Sternorrhyncha</taxon>
        <taxon>Aphidomorpha</taxon>
        <taxon>Aphidoidea</taxon>
        <taxon>Aphididae</taxon>
        <taxon>Aphidini</taxon>
        <taxon>Schizaphis</taxon>
    </lineage>
</organism>